<comment type="subcellular location">
    <subcellularLocation>
        <location evidence="1">Membrane</location>
        <topology evidence="1">Multi-pass membrane protein</topology>
    </subcellularLocation>
</comment>
<dbReference type="FunFam" id="3.90.226.10:FF:000089">
    <property type="entry name" value="Membrane-bound serine protease"/>
    <property type="match status" value="1"/>
</dbReference>
<feature type="transmembrane region" description="Helical" evidence="5">
    <location>
        <begin position="298"/>
        <end position="317"/>
    </location>
</feature>
<dbReference type="InterPro" id="IPR002810">
    <property type="entry name" value="NfeD-like_C"/>
</dbReference>
<evidence type="ECO:0000259" key="8">
    <source>
        <dbReference type="Pfam" id="PF25145"/>
    </source>
</evidence>
<dbReference type="Pfam" id="PF24961">
    <property type="entry name" value="NfeD_membrane"/>
    <property type="match status" value="1"/>
</dbReference>
<dbReference type="CDD" id="cd07020">
    <property type="entry name" value="Clp_protease_NfeD_1"/>
    <property type="match status" value="1"/>
</dbReference>
<evidence type="ECO:0000256" key="2">
    <source>
        <dbReference type="ARBA" id="ARBA00022692"/>
    </source>
</evidence>
<dbReference type="InterPro" id="IPR029045">
    <property type="entry name" value="ClpP/crotonase-like_dom_sf"/>
</dbReference>
<dbReference type="Gene3D" id="3.90.226.10">
    <property type="entry name" value="2-enoyl-CoA Hydratase, Chain A, domain 1"/>
    <property type="match status" value="1"/>
</dbReference>
<keyword evidence="4 5" id="KW-0472">Membrane</keyword>
<feature type="domain" description="NfeD-like C-terminal" evidence="6">
    <location>
        <begin position="362"/>
        <end position="417"/>
    </location>
</feature>
<protein>
    <submittedName>
        <fullName evidence="9">Nodulation protein NfeD</fullName>
    </submittedName>
</protein>
<evidence type="ECO:0000256" key="5">
    <source>
        <dbReference type="SAM" id="Phobius"/>
    </source>
</evidence>
<dbReference type="InterPro" id="IPR012340">
    <property type="entry name" value="NA-bd_OB-fold"/>
</dbReference>
<feature type="transmembrane region" description="Helical" evidence="5">
    <location>
        <begin position="329"/>
        <end position="350"/>
    </location>
</feature>
<dbReference type="Gene3D" id="2.40.50.140">
    <property type="entry name" value="Nucleic acid-binding proteins"/>
    <property type="match status" value="1"/>
</dbReference>
<dbReference type="Pfam" id="PF25145">
    <property type="entry name" value="NfeD1b_N"/>
    <property type="match status" value="1"/>
</dbReference>
<keyword evidence="3 5" id="KW-1133">Transmembrane helix</keyword>
<dbReference type="InterPro" id="IPR056739">
    <property type="entry name" value="NfeD_membrane"/>
</dbReference>
<feature type="transmembrane region" description="Helical" evidence="5">
    <location>
        <begin position="274"/>
        <end position="291"/>
    </location>
</feature>
<dbReference type="AlphaFoldDB" id="A0A7C2Z2C9"/>
<gene>
    <name evidence="9" type="ORF">ENO47_01120</name>
</gene>
<evidence type="ECO:0000256" key="1">
    <source>
        <dbReference type="ARBA" id="ARBA00004141"/>
    </source>
</evidence>
<feature type="transmembrane region" description="Helical" evidence="5">
    <location>
        <begin position="221"/>
        <end position="243"/>
    </location>
</feature>
<dbReference type="SUPFAM" id="SSF141322">
    <property type="entry name" value="NfeD domain-like"/>
    <property type="match status" value="1"/>
</dbReference>
<evidence type="ECO:0000259" key="7">
    <source>
        <dbReference type="Pfam" id="PF24961"/>
    </source>
</evidence>
<dbReference type="Pfam" id="PF01957">
    <property type="entry name" value="NfeD"/>
    <property type="match status" value="1"/>
</dbReference>
<dbReference type="GO" id="GO:0016020">
    <property type="term" value="C:membrane"/>
    <property type="evidence" value="ECO:0007669"/>
    <property type="project" value="UniProtKB-SubCell"/>
</dbReference>
<name>A0A7C2Z2C9_9AQUI</name>
<dbReference type="EMBL" id="DSFP01000020">
    <property type="protein sequence ID" value="HEW45263.1"/>
    <property type="molecule type" value="Genomic_DNA"/>
</dbReference>
<organism evidence="9">
    <name type="scientific">Hydrogenobacter sp</name>
    <dbReference type="NCBI Taxonomy" id="2152829"/>
    <lineage>
        <taxon>Bacteria</taxon>
        <taxon>Pseudomonadati</taxon>
        <taxon>Aquificota</taxon>
        <taxon>Aquificia</taxon>
        <taxon>Aquificales</taxon>
        <taxon>Aquificaceae</taxon>
        <taxon>Hydrogenobacter</taxon>
    </lineage>
</organism>
<evidence type="ECO:0000313" key="9">
    <source>
        <dbReference type="EMBL" id="HEW45263.1"/>
    </source>
</evidence>
<feature type="transmembrane region" description="Helical" evidence="5">
    <location>
        <begin position="250"/>
        <end position="268"/>
    </location>
</feature>
<evidence type="ECO:0000256" key="3">
    <source>
        <dbReference type="ARBA" id="ARBA00022989"/>
    </source>
</evidence>
<reference evidence="9" key="1">
    <citation type="journal article" date="2020" name="mSystems">
        <title>Genome- and Community-Level Interaction Insights into Carbon Utilization and Element Cycling Functions of Hydrothermarchaeota in Hydrothermal Sediment.</title>
        <authorList>
            <person name="Zhou Z."/>
            <person name="Liu Y."/>
            <person name="Xu W."/>
            <person name="Pan J."/>
            <person name="Luo Z.H."/>
            <person name="Li M."/>
        </authorList>
    </citation>
    <scope>NUCLEOTIDE SEQUENCE [LARGE SCALE GENOMIC DNA]</scope>
    <source>
        <strain evidence="9">SpSt-132</strain>
    </source>
</reference>
<evidence type="ECO:0000259" key="6">
    <source>
        <dbReference type="Pfam" id="PF01957"/>
    </source>
</evidence>
<comment type="caution">
    <text evidence="9">The sequence shown here is derived from an EMBL/GenBank/DDBJ whole genome shotgun (WGS) entry which is preliminary data.</text>
</comment>
<feature type="domain" description="NfeD1b N-terminal" evidence="8">
    <location>
        <begin position="25"/>
        <end position="181"/>
    </location>
</feature>
<dbReference type="SUPFAM" id="SSF52096">
    <property type="entry name" value="ClpP/crotonase"/>
    <property type="match status" value="1"/>
</dbReference>
<dbReference type="PANTHER" id="PTHR33507">
    <property type="entry name" value="INNER MEMBRANE PROTEIN YBBJ"/>
    <property type="match status" value="1"/>
</dbReference>
<dbReference type="InterPro" id="IPR052165">
    <property type="entry name" value="Membrane_assoc_protease"/>
</dbReference>
<dbReference type="InterPro" id="IPR056738">
    <property type="entry name" value="NfeD1b_N"/>
</dbReference>
<accession>A0A7C2Z2C9</accession>
<keyword evidence="2 5" id="KW-0812">Transmembrane</keyword>
<dbReference type="PANTHER" id="PTHR33507:SF4">
    <property type="entry name" value="NODULATION COMPETITIVENESS PROTEIN NFED"/>
    <property type="match status" value="1"/>
</dbReference>
<feature type="domain" description="NfeD integral membrane" evidence="7">
    <location>
        <begin position="229"/>
        <end position="344"/>
    </location>
</feature>
<evidence type="ECO:0000256" key="4">
    <source>
        <dbReference type="ARBA" id="ARBA00023136"/>
    </source>
</evidence>
<proteinExistence type="predicted"/>
<sequence>MKLLIILLSLIAFSNAKIFISKWQEAVTPLMVDHIKRSLQKAEKEGGSLFILELNTPGGLESSMREVIQEFQRTSLPVVVFVYPPGGRAASAGAIITISADVAAMAPGTNIGAATPVQMGGEKMDEAMKQKVMQDMLAFVRSIAKEKGRNPQTVEKMVTKAISLTPEEALKEKVIDIIATDRKDLLEKLDGKVIKKHGREVVIKTKGLQVVEIGKSLREEFLSIITNPTIAYMLLLIGFYGIFFELYNPGTIIPGTVGVICFLLGLYGLGVIGINWLGLLLILAGILLLILELITPTFGGLAVAGAIALALGSLILINPESPYGDIPISVIATMVILTVGFFLFAGRLGLKAQKRKKMLGTEELIGEQGEVYADFVNGKGKVFIHGEIWNAISDEPLKKGEQVVVEEVKGMILKVKKA</sequence>